<feature type="region of interest" description="Disordered" evidence="1">
    <location>
        <begin position="590"/>
        <end position="624"/>
    </location>
</feature>
<dbReference type="AlphaFoldDB" id="A0AAD5XC13"/>
<dbReference type="EMBL" id="JADGJH010002719">
    <property type="protein sequence ID" value="KAJ3095335.1"/>
    <property type="molecule type" value="Genomic_DNA"/>
</dbReference>
<proteinExistence type="predicted"/>
<accession>A0AAD5XC13</accession>
<feature type="compositionally biased region" description="Low complexity" evidence="1">
    <location>
        <begin position="520"/>
        <end position="539"/>
    </location>
</feature>
<feature type="domain" description="Arrestin-like N-terminal" evidence="2">
    <location>
        <begin position="129"/>
        <end position="184"/>
    </location>
</feature>
<dbReference type="Gene3D" id="2.60.40.640">
    <property type="match status" value="1"/>
</dbReference>
<gene>
    <name evidence="3" type="ORF">HK100_005853</name>
</gene>
<name>A0AAD5XC13_9FUNG</name>
<dbReference type="InterPro" id="IPR011021">
    <property type="entry name" value="Arrestin-like_N"/>
</dbReference>
<sequence length="878" mass="96427">MHIEFVSTQSSLSDGNDFSGGEEGFSDDAETSFSVRSRNIRRKVKPKREQLLVTGHLGITPAAVQGIVRIVIDPAFSAAHPHIASRPSLDVKLKGIVRTIGEKNTPFRSLQWSDNIILNESISFLEPFDVGLIADVNDTISMLMPGNYDIPFHFSLPNILPPSFSGSDGRVTYTLSAIMKFKEKSRGGGIAPFEKKISEPVVIRRYNSEHILSVSETIHFPVSTSVPAFDDEIEEVPSGSSRSLFSLSPVFSESSMSNHDFNPANLSPPAQNNSLSHGFTPNGIIQLQPPIALTQTRTGDSSIIQEFIEPATYSNLDSNDPVRYHIIVPSRSFGPDDLICVNLHISRLPEGFEVHHVNLIFRAEVSRKTSKGTKISTKILLHHRDIPENSGVFWNRKIQVPANKMFQKSTGFENENEPITQLFSPPSSSLEINTNDAVNENSTFSPENSIHENENLTHDIPESPILPTEIVTNEQPPPFEEVLSDFNIPRTFETRPLNRRAILIEALTTSQQTRNNPRETPFSSTSATPTTATTTTTTTRIRNPPIIVVAHDSGMSTGGNNSVFQPWVFGENSRNTSFHSLSTIMERTTSYGSISSTSAAATTTRRNSSRPQAASNSPRSVNAHRSAFHARVDTAVDNERNGDDLNENDEEQRRFLRIDPQHTSLNQTAVINIPEISFSPSLPPPPPPPPLVQPSNNIIDNNKQKIHNLTKLIIRHPLQQLLRKKATVPSEETIPLNTFTSPFLSVHHVLRIEIVCHKPFSGGLGSQLINVGKYQAPAVTNTPSIANNIVNSNRNRGLGLGLGSLNGEGEDVVTVGASIGKAFAKVVPVAFRHTTAIEMPVALHPASEKDRRFLRNYLYGPPPPPIAVAAGGGEERQL</sequence>
<keyword evidence="4" id="KW-1185">Reference proteome</keyword>
<feature type="compositionally biased region" description="Polar residues" evidence="1">
    <location>
        <begin position="611"/>
        <end position="620"/>
    </location>
</feature>
<reference evidence="3" key="1">
    <citation type="submission" date="2020-05" db="EMBL/GenBank/DDBJ databases">
        <title>Phylogenomic resolution of chytrid fungi.</title>
        <authorList>
            <person name="Stajich J.E."/>
            <person name="Amses K."/>
            <person name="Simmons R."/>
            <person name="Seto K."/>
            <person name="Myers J."/>
            <person name="Bonds A."/>
            <person name="Quandt C.A."/>
            <person name="Barry K."/>
            <person name="Liu P."/>
            <person name="Grigoriev I."/>
            <person name="Longcore J.E."/>
            <person name="James T.Y."/>
        </authorList>
    </citation>
    <scope>NUCLEOTIDE SEQUENCE</scope>
    <source>
        <strain evidence="3">JEL0513</strain>
    </source>
</reference>
<dbReference type="Pfam" id="PF00339">
    <property type="entry name" value="Arrestin_N"/>
    <property type="match status" value="1"/>
</dbReference>
<evidence type="ECO:0000256" key="1">
    <source>
        <dbReference type="SAM" id="MobiDB-lite"/>
    </source>
</evidence>
<dbReference type="Proteomes" id="UP001211907">
    <property type="component" value="Unassembled WGS sequence"/>
</dbReference>
<organism evidence="3 4">
    <name type="scientific">Physocladia obscura</name>
    <dbReference type="NCBI Taxonomy" id="109957"/>
    <lineage>
        <taxon>Eukaryota</taxon>
        <taxon>Fungi</taxon>
        <taxon>Fungi incertae sedis</taxon>
        <taxon>Chytridiomycota</taxon>
        <taxon>Chytridiomycota incertae sedis</taxon>
        <taxon>Chytridiomycetes</taxon>
        <taxon>Chytridiales</taxon>
        <taxon>Chytriomycetaceae</taxon>
        <taxon>Physocladia</taxon>
    </lineage>
</organism>
<dbReference type="InterPro" id="IPR014752">
    <property type="entry name" value="Arrestin-like_C"/>
</dbReference>
<evidence type="ECO:0000313" key="3">
    <source>
        <dbReference type="EMBL" id="KAJ3095335.1"/>
    </source>
</evidence>
<evidence type="ECO:0000259" key="2">
    <source>
        <dbReference type="Pfam" id="PF00339"/>
    </source>
</evidence>
<feature type="compositionally biased region" description="Low complexity" evidence="1">
    <location>
        <begin position="590"/>
        <end position="610"/>
    </location>
</feature>
<feature type="compositionally biased region" description="Polar residues" evidence="1">
    <location>
        <begin position="1"/>
        <end position="16"/>
    </location>
</feature>
<protein>
    <recommendedName>
        <fullName evidence="2">Arrestin-like N-terminal domain-containing protein</fullName>
    </recommendedName>
</protein>
<evidence type="ECO:0000313" key="4">
    <source>
        <dbReference type="Proteomes" id="UP001211907"/>
    </source>
</evidence>
<comment type="caution">
    <text evidence="3">The sequence shown here is derived from an EMBL/GenBank/DDBJ whole genome shotgun (WGS) entry which is preliminary data.</text>
</comment>
<feature type="region of interest" description="Disordered" evidence="1">
    <location>
        <begin position="1"/>
        <end position="30"/>
    </location>
</feature>
<feature type="region of interest" description="Disordered" evidence="1">
    <location>
        <begin position="510"/>
        <end position="544"/>
    </location>
</feature>